<sequence length="78" mass="8742">MQISIKEVTATLLDKYTAQPGDTVYDERNNSVYILVRLRDKLLSGDEWVDLGSGRLAGDTTGRRFPKVSAVLNVTREK</sequence>
<evidence type="ECO:0000313" key="1">
    <source>
        <dbReference type="EMBL" id="AFQ22498.1"/>
    </source>
</evidence>
<evidence type="ECO:0000313" key="2">
    <source>
        <dbReference type="Proteomes" id="UP000224566"/>
    </source>
</evidence>
<proteinExistence type="predicted"/>
<keyword evidence="2" id="KW-1185">Reference proteome</keyword>
<reference evidence="1 2" key="1">
    <citation type="journal article" date="2017" name="Appl. Environ. Microbiol.">
        <title>Bacteriophage PhiM1 of Pectobacterium evolves to escape two bifunctional Type III toxin-antitoxin and abortive infection systems through mutations in a single viral gene.</title>
        <authorList>
            <person name="Blower T.R."/>
            <person name="Chai R."/>
            <person name="Przybilski R."/>
            <person name="Chindhy S."/>
            <person name="Fang X."/>
            <person name="Kidman S.E."/>
            <person name="Tan H."/>
            <person name="Luisi B.F."/>
            <person name="Fineran P.C."/>
            <person name="Salmond G.P."/>
        </authorList>
    </citation>
    <scope>NUCLEOTIDE SEQUENCE [LARGE SCALE GENOMIC DNA]</scope>
</reference>
<protein>
    <submittedName>
        <fullName evidence="1">Uncharacterized protein</fullName>
    </submittedName>
</protein>
<dbReference type="Proteomes" id="UP000224566">
    <property type="component" value="Segment"/>
</dbReference>
<accession>A0A1P7WFU9</accession>
<dbReference type="EMBL" id="JX290549">
    <property type="protein sequence ID" value="AFQ22498.1"/>
    <property type="molecule type" value="Genomic_DNA"/>
</dbReference>
<gene>
    <name evidence="1" type="ORF">PhiM1_13</name>
</gene>
<name>A0A1P7WFU9_9CAUD</name>
<organism evidence="1 2">
    <name type="scientific">Pectobacterium phage PhiM1</name>
    <dbReference type="NCBI Taxonomy" id="1211386"/>
    <lineage>
        <taxon>Viruses</taxon>
        <taxon>Duplodnaviria</taxon>
        <taxon>Heunggongvirae</taxon>
        <taxon>Uroviricota</taxon>
        <taxon>Caudoviricetes</taxon>
        <taxon>Autographivirales</taxon>
        <taxon>Autoscriptoviridae</taxon>
        <taxon>Corkvirinae</taxon>
        <taxon>Phimunavirus</taxon>
        <taxon>Phimunavirus fM1</taxon>
    </lineage>
</organism>